<evidence type="ECO:0000313" key="3">
    <source>
        <dbReference type="EMBL" id="QKJ20238.1"/>
    </source>
</evidence>
<organism evidence="3 4">
    <name type="scientific">Microbacterium hominis</name>
    <dbReference type="NCBI Taxonomy" id="162426"/>
    <lineage>
        <taxon>Bacteria</taxon>
        <taxon>Bacillati</taxon>
        <taxon>Actinomycetota</taxon>
        <taxon>Actinomycetes</taxon>
        <taxon>Micrococcales</taxon>
        <taxon>Microbacteriaceae</taxon>
        <taxon>Microbacterium</taxon>
    </lineage>
</organism>
<evidence type="ECO:0000256" key="1">
    <source>
        <dbReference type="SAM" id="MobiDB-lite"/>
    </source>
</evidence>
<feature type="domain" description="HNH nuclease" evidence="2">
    <location>
        <begin position="423"/>
        <end position="475"/>
    </location>
</feature>
<evidence type="ECO:0000313" key="4">
    <source>
        <dbReference type="Proteomes" id="UP000502498"/>
    </source>
</evidence>
<protein>
    <submittedName>
        <fullName evidence="3">DUF222 domain-containing protein</fullName>
    </submittedName>
</protein>
<name>A0A7D4Q212_9MICO</name>
<dbReference type="Pfam" id="PF02720">
    <property type="entry name" value="DUF222"/>
    <property type="match status" value="1"/>
</dbReference>
<dbReference type="EMBL" id="CP054038">
    <property type="protein sequence ID" value="QKJ20238.1"/>
    <property type="molecule type" value="Genomic_DNA"/>
</dbReference>
<evidence type="ECO:0000259" key="2">
    <source>
        <dbReference type="SMART" id="SM00507"/>
    </source>
</evidence>
<proteinExistence type="predicted"/>
<dbReference type="CDD" id="cd00085">
    <property type="entry name" value="HNHc"/>
    <property type="match status" value="1"/>
</dbReference>
<dbReference type="AlphaFoldDB" id="A0A7D4Q212"/>
<dbReference type="Proteomes" id="UP000502498">
    <property type="component" value="Chromosome"/>
</dbReference>
<reference evidence="3 4" key="1">
    <citation type="submission" date="2020-05" db="EMBL/GenBank/DDBJ databases">
        <title>Strain PA2F3 complete genome.</title>
        <authorList>
            <person name="Kim Y.-S."/>
            <person name="Kim S.-J."/>
            <person name="Jung H.-k."/>
            <person name="Kim S.-E."/>
            <person name="Kim K.-H."/>
        </authorList>
    </citation>
    <scope>NUCLEOTIDE SEQUENCE [LARGE SCALE GENOMIC DNA]</scope>
    <source>
        <strain evidence="3 4">PA2F3</strain>
    </source>
</reference>
<dbReference type="InterPro" id="IPR003870">
    <property type="entry name" value="DUF222"/>
</dbReference>
<gene>
    <name evidence="3" type="ORF">HQM25_13305</name>
</gene>
<feature type="compositionally biased region" description="Gly residues" evidence="1">
    <location>
        <begin position="133"/>
        <end position="146"/>
    </location>
</feature>
<sequence>MDIFTEATAVIDRLRSTLGDAVRPSEIAEALTRLDPGELIRVMSDLTAGIRSLDSVRTVAAGVIAVQSTRDHGHSGTAQVHGHRTPVTLVQEITGVSRGEAAKQVRSGKAVLETALAGGLAGDVDAAPAAPGADGGPGDEGAGLAGMPGAPGAAGEPGAPGVAGLAGVPGATRSWHAPADDALMTGVLSTAKHDAIVTGLGEPIDGGWEPWTAAVERLVEEASVRTVEDLARSARAIRDMLDSEGALRRFTERFERRSVRTRIDDYGQTHLSATLDDDAALLWRTIIDAALRPRLGGPRFVDSEEAARGAQLSADPRTNDQLAHDLLVDLLRAGSLASADDVFGARQAGVRVVVTAQTLADQRVAEGGARGADGVALAEEDGTPVPAWLAAQRACDAGTTEFTVDTHGNPLYVGREARLFTRVQKIALAVRDGGCRWPGCDRPSSFCEAHHCDPWSSGGRTDVDCGILLCRFHHMNLHHGGSWITRDGDGGFLLHRVGQDPVPMPPRGHLRYFFGEYDPPPPRFRPAA</sequence>
<dbReference type="InterPro" id="IPR003615">
    <property type="entry name" value="HNH_nuc"/>
</dbReference>
<feature type="compositionally biased region" description="Low complexity" evidence="1">
    <location>
        <begin position="147"/>
        <end position="156"/>
    </location>
</feature>
<dbReference type="RefSeq" id="WP_172990674.1">
    <property type="nucleotide sequence ID" value="NZ_CP054038.1"/>
</dbReference>
<feature type="region of interest" description="Disordered" evidence="1">
    <location>
        <begin position="128"/>
        <end position="156"/>
    </location>
</feature>
<dbReference type="SMART" id="SM00507">
    <property type="entry name" value="HNHc"/>
    <property type="match status" value="1"/>
</dbReference>
<accession>A0A7D4Q212</accession>